<sequence length="61" mass="6776">MQGLQACAAIAVYGPEDPTLSFGNYISTLTNSTTYQPLRFPKLRIGCPFANLEMFQEKEDS</sequence>
<keyword evidence="2" id="KW-1185">Reference proteome</keyword>
<protein>
    <submittedName>
        <fullName evidence="1">Uncharacterized protein</fullName>
    </submittedName>
</protein>
<evidence type="ECO:0000313" key="2">
    <source>
        <dbReference type="Proteomes" id="UP001623349"/>
    </source>
</evidence>
<proteinExistence type="predicted"/>
<evidence type="ECO:0000313" key="1">
    <source>
        <dbReference type="EMBL" id="GAB1301039.1"/>
    </source>
</evidence>
<reference evidence="1 2" key="1">
    <citation type="submission" date="2024-08" db="EMBL/GenBank/DDBJ databases">
        <title>The draft genome of Apodemus speciosus.</title>
        <authorList>
            <person name="Nabeshima K."/>
            <person name="Suzuki S."/>
            <person name="Onuma M."/>
        </authorList>
    </citation>
    <scope>NUCLEOTIDE SEQUENCE [LARGE SCALE GENOMIC DNA]</scope>
    <source>
        <strain evidence="1">IB14-021</strain>
    </source>
</reference>
<accession>A0ABQ0FP82</accession>
<organism evidence="1 2">
    <name type="scientific">Apodemus speciosus</name>
    <name type="common">Large Japanese field mouse</name>
    <dbReference type="NCBI Taxonomy" id="105296"/>
    <lineage>
        <taxon>Eukaryota</taxon>
        <taxon>Metazoa</taxon>
        <taxon>Chordata</taxon>
        <taxon>Craniata</taxon>
        <taxon>Vertebrata</taxon>
        <taxon>Euteleostomi</taxon>
        <taxon>Mammalia</taxon>
        <taxon>Eutheria</taxon>
        <taxon>Euarchontoglires</taxon>
        <taxon>Glires</taxon>
        <taxon>Rodentia</taxon>
        <taxon>Myomorpha</taxon>
        <taxon>Muroidea</taxon>
        <taxon>Muridae</taxon>
        <taxon>Murinae</taxon>
        <taxon>Apodemus</taxon>
    </lineage>
</organism>
<name>A0ABQ0FP82_APOSI</name>
<dbReference type="EMBL" id="BAAFST010000017">
    <property type="protein sequence ID" value="GAB1301039.1"/>
    <property type="molecule type" value="Genomic_DNA"/>
</dbReference>
<gene>
    <name evidence="1" type="ORF">APTSU1_001627700</name>
</gene>
<comment type="caution">
    <text evidence="1">The sequence shown here is derived from an EMBL/GenBank/DDBJ whole genome shotgun (WGS) entry which is preliminary data.</text>
</comment>
<dbReference type="Proteomes" id="UP001623349">
    <property type="component" value="Unassembled WGS sequence"/>
</dbReference>